<dbReference type="Pfam" id="PF22956">
    <property type="entry name" value="VPS15-like_hel"/>
    <property type="match status" value="1"/>
</dbReference>
<feature type="transmembrane region" description="Helical" evidence="2">
    <location>
        <begin position="12"/>
        <end position="34"/>
    </location>
</feature>
<dbReference type="AlphaFoldDB" id="A0A0C9U8K1"/>
<evidence type="ECO:0000256" key="2">
    <source>
        <dbReference type="SAM" id="Phobius"/>
    </source>
</evidence>
<proteinExistence type="predicted"/>
<reference evidence="4 5" key="1">
    <citation type="submission" date="2014-06" db="EMBL/GenBank/DDBJ databases">
        <title>Evolutionary Origins and Diversification of the Mycorrhizal Mutualists.</title>
        <authorList>
            <consortium name="DOE Joint Genome Institute"/>
            <consortium name="Mycorrhizal Genomics Consortium"/>
            <person name="Kohler A."/>
            <person name="Kuo A."/>
            <person name="Nagy L.G."/>
            <person name="Floudas D."/>
            <person name="Copeland A."/>
            <person name="Barry K.W."/>
            <person name="Cichocki N."/>
            <person name="Veneault-Fourrey C."/>
            <person name="LaButti K."/>
            <person name="Lindquist E.A."/>
            <person name="Lipzen A."/>
            <person name="Lundell T."/>
            <person name="Morin E."/>
            <person name="Murat C."/>
            <person name="Riley R."/>
            <person name="Ohm R."/>
            <person name="Sun H."/>
            <person name="Tunlid A."/>
            <person name="Henrissat B."/>
            <person name="Grigoriev I.V."/>
            <person name="Hibbett D.S."/>
            <person name="Martin F."/>
        </authorList>
    </citation>
    <scope>NUCLEOTIDE SEQUENCE [LARGE SCALE GENOMIC DNA]</scope>
    <source>
        <strain evidence="4 5">SS14</strain>
    </source>
</reference>
<keyword evidence="2" id="KW-1133">Transmembrane helix</keyword>
<organism evidence="4 5">
    <name type="scientific">Sphaerobolus stellatus (strain SS14)</name>
    <dbReference type="NCBI Taxonomy" id="990650"/>
    <lineage>
        <taxon>Eukaryota</taxon>
        <taxon>Fungi</taxon>
        <taxon>Dikarya</taxon>
        <taxon>Basidiomycota</taxon>
        <taxon>Agaricomycotina</taxon>
        <taxon>Agaricomycetes</taxon>
        <taxon>Phallomycetidae</taxon>
        <taxon>Geastrales</taxon>
        <taxon>Sphaerobolaceae</taxon>
        <taxon>Sphaerobolus</taxon>
    </lineage>
</organism>
<sequence>MSGLDKVRDRNFICNDLFLSLYLFQGAAAFMASATRHLPPTDTWCILYPSLKFSLRSDVKVVNENTLLATLKPPVSP</sequence>
<keyword evidence="5" id="KW-1185">Reference proteome</keyword>
<protein>
    <recommendedName>
        <fullName evidence="3">Phosphatase 2A Regulatory Subunit A helical domain-containing protein</fullName>
    </recommendedName>
</protein>
<dbReference type="Proteomes" id="UP000054279">
    <property type="component" value="Unassembled WGS sequence"/>
</dbReference>
<keyword evidence="2" id="KW-0812">Transmembrane</keyword>
<accession>A0A0C9U8K1</accession>
<keyword evidence="1" id="KW-0677">Repeat</keyword>
<name>A0A0C9U8K1_SPHS4</name>
<keyword evidence="2" id="KW-0472">Membrane</keyword>
<evidence type="ECO:0000259" key="3">
    <source>
        <dbReference type="Pfam" id="PF22956"/>
    </source>
</evidence>
<gene>
    <name evidence="4" type="ORF">M422DRAFT_175428</name>
</gene>
<dbReference type="EMBL" id="KN837153">
    <property type="protein sequence ID" value="KIJ39358.1"/>
    <property type="molecule type" value="Genomic_DNA"/>
</dbReference>
<feature type="domain" description="Phosphatase 2A Regulatory Subunit A helical" evidence="3">
    <location>
        <begin position="25"/>
        <end position="76"/>
    </location>
</feature>
<dbReference type="InterPro" id="IPR055231">
    <property type="entry name" value="2AA_helical"/>
</dbReference>
<dbReference type="HOGENOM" id="CLU_2639700_0_0_1"/>
<evidence type="ECO:0000313" key="4">
    <source>
        <dbReference type="EMBL" id="KIJ39358.1"/>
    </source>
</evidence>
<evidence type="ECO:0000256" key="1">
    <source>
        <dbReference type="ARBA" id="ARBA00022737"/>
    </source>
</evidence>
<evidence type="ECO:0000313" key="5">
    <source>
        <dbReference type="Proteomes" id="UP000054279"/>
    </source>
</evidence>
<dbReference type="OrthoDB" id="242910at2759"/>